<dbReference type="RefSeq" id="WP_310364313.1">
    <property type="nucleotide sequence ID" value="NZ_JAVDYB010000001.1"/>
</dbReference>
<evidence type="ECO:0000256" key="1">
    <source>
        <dbReference type="SAM" id="MobiDB-lite"/>
    </source>
</evidence>
<proteinExistence type="predicted"/>
<reference evidence="3" key="1">
    <citation type="submission" date="2023-07" db="EMBL/GenBank/DDBJ databases">
        <title>Sequencing the genomes of 1000 actinobacteria strains.</title>
        <authorList>
            <person name="Klenk H.-P."/>
        </authorList>
    </citation>
    <scope>NUCLEOTIDE SEQUENCE</scope>
    <source>
        <strain evidence="3">DSM 44707</strain>
    </source>
</reference>
<feature type="transmembrane region" description="Helical" evidence="2">
    <location>
        <begin position="35"/>
        <end position="57"/>
    </location>
</feature>
<feature type="transmembrane region" description="Helical" evidence="2">
    <location>
        <begin position="147"/>
        <end position="166"/>
    </location>
</feature>
<feature type="transmembrane region" description="Helical" evidence="2">
    <location>
        <begin position="69"/>
        <end position="89"/>
    </location>
</feature>
<gene>
    <name evidence="3" type="ORF">J2S41_001282</name>
</gene>
<feature type="compositionally biased region" description="Basic and acidic residues" evidence="1">
    <location>
        <begin position="691"/>
        <end position="700"/>
    </location>
</feature>
<dbReference type="EMBL" id="JAVDYB010000001">
    <property type="protein sequence ID" value="MDR7274504.1"/>
    <property type="molecule type" value="Genomic_DNA"/>
</dbReference>
<evidence type="ECO:0000313" key="3">
    <source>
        <dbReference type="EMBL" id="MDR7274504.1"/>
    </source>
</evidence>
<feature type="region of interest" description="Disordered" evidence="1">
    <location>
        <begin position="349"/>
        <end position="700"/>
    </location>
</feature>
<evidence type="ECO:0000313" key="4">
    <source>
        <dbReference type="Proteomes" id="UP001183643"/>
    </source>
</evidence>
<feature type="region of interest" description="Disordered" evidence="1">
    <location>
        <begin position="1"/>
        <end position="26"/>
    </location>
</feature>
<feature type="region of interest" description="Disordered" evidence="1">
    <location>
        <begin position="277"/>
        <end position="320"/>
    </location>
</feature>
<evidence type="ECO:0008006" key="5">
    <source>
        <dbReference type="Google" id="ProtNLM"/>
    </source>
</evidence>
<dbReference type="AlphaFoldDB" id="A0AAE3YIR6"/>
<protein>
    <recommendedName>
        <fullName evidence="5">DMSO/TMAO reductase YedYZ, heme-binding membrane subunit</fullName>
    </recommendedName>
</protein>
<sequence length="700" mass="76888">MAKRKQVQRSTRETAPEAAPGDGEKRKGLSARMSWLLIGGGAVVALWAIGSLTNAGVKPAAYLFAYLDFYAGVVVLVSLSITVMVGLAATDRLILTPRHRVLVQGLHRTTGTIAISFLLLHVTVKILEAHASVIDLVVPFMNPNTLYVGMGTLAAWGLIAAFWSGIARVAFAGKGKPWVWRAVHSVGYLAWPPALGHGLLAGRAAATWVIVSYILCVVGVIIALLVRAITAYGKRINQPKAVPSAAKAAGKAQTGPLEAATGARGGAARPMYRGAVRNQPSADESLSAPRGAAWGGFSDENAEQRRQRQTPLPANALEETQLMSKISRDVVEEAEELVQAAARRAPATAMLDEDLIETRPARRAPAPREPEPIEDYEDEAPRRPARRPLVPELVEEEPVARRPRRTPPPVEDDYDEVPVPSRRTRREPEPELDYDDEIEEEAPAPRRTRPAAEAPAKPAPRRSRRTDDEEEFGEAQISAAATPPRRTRRAVEEPEETAAPRRARRAAEDEDDAYPTGEYETVSRRARRAVEEDAEDEVAAATRPRRARRAADEDAEDEVAIATRPRRARRAAEEDEEEARPRRSHRAAEDVEPEVAEVAPPRRARRAAEPEDTEERAAVDEYWRPPANPVSRYEEEEARPAARPEFVGDDTPTLVDLASRRAARSARPAKDAARTRRPGRAAADEVSDEEFWARMRGEAK</sequence>
<feature type="compositionally biased region" description="Acidic residues" evidence="1">
    <location>
        <begin position="430"/>
        <end position="442"/>
    </location>
</feature>
<feature type="compositionally biased region" description="Basic and acidic residues" evidence="1">
    <location>
        <begin position="356"/>
        <end position="371"/>
    </location>
</feature>
<organism evidence="3 4">
    <name type="scientific">Catenuloplanes atrovinosus</name>
    <dbReference type="NCBI Taxonomy" id="137266"/>
    <lineage>
        <taxon>Bacteria</taxon>
        <taxon>Bacillati</taxon>
        <taxon>Actinomycetota</taxon>
        <taxon>Actinomycetes</taxon>
        <taxon>Micromonosporales</taxon>
        <taxon>Micromonosporaceae</taxon>
        <taxon>Catenuloplanes</taxon>
    </lineage>
</organism>
<keyword evidence="4" id="KW-1185">Reference proteome</keyword>
<evidence type="ECO:0000256" key="2">
    <source>
        <dbReference type="SAM" id="Phobius"/>
    </source>
</evidence>
<keyword evidence="2" id="KW-1133">Transmembrane helix</keyword>
<comment type="caution">
    <text evidence="3">The sequence shown here is derived from an EMBL/GenBank/DDBJ whole genome shotgun (WGS) entry which is preliminary data.</text>
</comment>
<keyword evidence="2" id="KW-0472">Membrane</keyword>
<name>A0AAE3YIR6_9ACTN</name>
<accession>A0AAE3YIR6</accession>
<feature type="transmembrane region" description="Helical" evidence="2">
    <location>
        <begin position="110"/>
        <end position="127"/>
    </location>
</feature>
<dbReference type="Proteomes" id="UP001183643">
    <property type="component" value="Unassembled WGS sequence"/>
</dbReference>
<feature type="transmembrane region" description="Helical" evidence="2">
    <location>
        <begin position="205"/>
        <end position="226"/>
    </location>
</feature>
<keyword evidence="2" id="KW-0812">Transmembrane</keyword>
<feature type="transmembrane region" description="Helical" evidence="2">
    <location>
        <begin position="178"/>
        <end position="199"/>
    </location>
</feature>